<evidence type="ECO:0000313" key="2">
    <source>
        <dbReference type="Proteomes" id="UP000270673"/>
    </source>
</evidence>
<evidence type="ECO:0000313" key="1">
    <source>
        <dbReference type="EMBL" id="AZS28213.1"/>
    </source>
</evidence>
<name>A0A3S9VNT0_9BACT</name>
<gene>
    <name evidence="1" type="ORF">D8S85_00695</name>
</gene>
<dbReference type="KEGG" id="buy:D8S85_00695"/>
<keyword evidence="2" id="KW-1185">Reference proteome</keyword>
<dbReference type="EMBL" id="CP032819">
    <property type="protein sequence ID" value="AZS28213.1"/>
    <property type="molecule type" value="Genomic_DNA"/>
</dbReference>
<proteinExistence type="predicted"/>
<reference evidence="1 2" key="1">
    <citation type="submission" date="2018-10" db="EMBL/GenBank/DDBJ databases">
        <title>Butyricimonas faecalis sp. nov., isolated from human faeces and emended description of the genus Butyricimonas.</title>
        <authorList>
            <person name="Le Roy T."/>
            <person name="Van der Smissen P."/>
            <person name="Paquot A."/>
            <person name="Delzenne N."/>
            <person name="Muccioli G."/>
            <person name="Collet J.-F."/>
            <person name="Cani P.D."/>
        </authorList>
    </citation>
    <scope>NUCLEOTIDE SEQUENCE [LARGE SCALE GENOMIC DNA]</scope>
    <source>
        <strain evidence="1 2">H184</strain>
    </source>
</reference>
<sequence>MWKRLFRRKGRRRIEQWEMDLLKNTLQKLPCQYHYLLEQIDANLLETVLSGLGDLPHWKTFGYNSKIVDRYDKPDEASYLLVNIQVFDKKSGKYLEYTIGCTSGTLAGYSINCDNEFDIDVVNIDTRYFKKKMIVSNDYFRIEKLLTFEERKLIIPSNVYEVKLEQKTFYHLVDLENGDFIAIDLSKNVYCITHDPYEIKLLNSSLEEILITDSCSRKIDC</sequence>
<dbReference type="AlphaFoldDB" id="A0A3S9VNT0"/>
<organism evidence="1 2">
    <name type="scientific">Butyricimonas faecalis</name>
    <dbReference type="NCBI Taxonomy" id="2093856"/>
    <lineage>
        <taxon>Bacteria</taxon>
        <taxon>Pseudomonadati</taxon>
        <taxon>Bacteroidota</taxon>
        <taxon>Bacteroidia</taxon>
        <taxon>Bacteroidales</taxon>
        <taxon>Odoribacteraceae</taxon>
        <taxon>Butyricimonas</taxon>
    </lineage>
</organism>
<dbReference type="OrthoDB" id="665151at2"/>
<dbReference type="RefSeq" id="WP_106624352.1">
    <property type="nucleotide sequence ID" value="NZ_CP032819.1"/>
</dbReference>
<accession>A0A3S9VNT0</accession>
<protein>
    <submittedName>
        <fullName evidence="1">Uncharacterized protein</fullName>
    </submittedName>
</protein>
<dbReference type="Proteomes" id="UP000270673">
    <property type="component" value="Chromosome"/>
</dbReference>